<sequence>MGRFRRARRVRTFSPFVPFDPPPCCLARVRPPPPHAMRIGRGTQRDARAGRPVPERVRAACRGAGATRSAAARVRGPPPPLRCAPLLTPLVAPARPLPRLYIYPFSPSLPHPWLCLQQRLGSSRT</sequence>
<accession>A0A8T0S5M2</accession>
<gene>
    <name evidence="2" type="ORF">PVAP13_5NG170922</name>
</gene>
<evidence type="ECO:0000256" key="1">
    <source>
        <dbReference type="SAM" id="MobiDB-lite"/>
    </source>
</evidence>
<evidence type="ECO:0000313" key="3">
    <source>
        <dbReference type="Proteomes" id="UP000823388"/>
    </source>
</evidence>
<feature type="region of interest" description="Disordered" evidence="1">
    <location>
        <begin position="30"/>
        <end position="54"/>
    </location>
</feature>
<dbReference type="AlphaFoldDB" id="A0A8T0S5M2"/>
<organism evidence="2 3">
    <name type="scientific">Panicum virgatum</name>
    <name type="common">Blackwell switchgrass</name>
    <dbReference type="NCBI Taxonomy" id="38727"/>
    <lineage>
        <taxon>Eukaryota</taxon>
        <taxon>Viridiplantae</taxon>
        <taxon>Streptophyta</taxon>
        <taxon>Embryophyta</taxon>
        <taxon>Tracheophyta</taxon>
        <taxon>Spermatophyta</taxon>
        <taxon>Magnoliopsida</taxon>
        <taxon>Liliopsida</taxon>
        <taxon>Poales</taxon>
        <taxon>Poaceae</taxon>
        <taxon>PACMAD clade</taxon>
        <taxon>Panicoideae</taxon>
        <taxon>Panicodae</taxon>
        <taxon>Paniceae</taxon>
        <taxon>Panicinae</taxon>
        <taxon>Panicum</taxon>
        <taxon>Panicum sect. Hiantes</taxon>
    </lineage>
</organism>
<evidence type="ECO:0000313" key="2">
    <source>
        <dbReference type="EMBL" id="KAG2593340.1"/>
    </source>
</evidence>
<comment type="caution">
    <text evidence="2">The sequence shown here is derived from an EMBL/GenBank/DDBJ whole genome shotgun (WGS) entry which is preliminary data.</text>
</comment>
<name>A0A8T0S5M2_PANVG</name>
<feature type="compositionally biased region" description="Basic and acidic residues" evidence="1">
    <location>
        <begin position="43"/>
        <end position="54"/>
    </location>
</feature>
<proteinExistence type="predicted"/>
<reference evidence="2" key="1">
    <citation type="submission" date="2020-05" db="EMBL/GenBank/DDBJ databases">
        <title>WGS assembly of Panicum virgatum.</title>
        <authorList>
            <person name="Lovell J.T."/>
            <person name="Jenkins J."/>
            <person name="Shu S."/>
            <person name="Juenger T.E."/>
            <person name="Schmutz J."/>
        </authorList>
    </citation>
    <scope>NUCLEOTIDE SEQUENCE</scope>
    <source>
        <strain evidence="2">AP13</strain>
    </source>
</reference>
<dbReference type="EMBL" id="CM029046">
    <property type="protein sequence ID" value="KAG2593340.1"/>
    <property type="molecule type" value="Genomic_DNA"/>
</dbReference>
<keyword evidence="3" id="KW-1185">Reference proteome</keyword>
<dbReference type="Proteomes" id="UP000823388">
    <property type="component" value="Chromosome 5N"/>
</dbReference>
<protein>
    <submittedName>
        <fullName evidence="2">Uncharacterized protein</fullName>
    </submittedName>
</protein>